<dbReference type="Proteomes" id="UP000256970">
    <property type="component" value="Unassembled WGS sequence"/>
</dbReference>
<accession>A0A383VBM4</accession>
<protein>
    <recommendedName>
        <fullName evidence="3">BACK domain-containing protein</fullName>
    </recommendedName>
</protein>
<name>A0A383VBM4_TETOB</name>
<organism evidence="1 2">
    <name type="scientific">Tetradesmus obliquus</name>
    <name type="common">Green alga</name>
    <name type="synonym">Acutodesmus obliquus</name>
    <dbReference type="NCBI Taxonomy" id="3088"/>
    <lineage>
        <taxon>Eukaryota</taxon>
        <taxon>Viridiplantae</taxon>
        <taxon>Chlorophyta</taxon>
        <taxon>core chlorophytes</taxon>
        <taxon>Chlorophyceae</taxon>
        <taxon>CS clade</taxon>
        <taxon>Sphaeropleales</taxon>
        <taxon>Scenedesmaceae</taxon>
        <taxon>Tetradesmus</taxon>
    </lineage>
</organism>
<dbReference type="AlphaFoldDB" id="A0A383VBM4"/>
<reference evidence="1 2" key="1">
    <citation type="submission" date="2016-10" db="EMBL/GenBank/DDBJ databases">
        <authorList>
            <person name="Cai Z."/>
        </authorList>
    </citation>
    <scope>NUCLEOTIDE SEQUENCE [LARGE SCALE GENOMIC DNA]</scope>
</reference>
<evidence type="ECO:0000313" key="1">
    <source>
        <dbReference type="EMBL" id="SZX62162.1"/>
    </source>
</evidence>
<evidence type="ECO:0008006" key="3">
    <source>
        <dbReference type="Google" id="ProtNLM"/>
    </source>
</evidence>
<dbReference type="STRING" id="3088.A0A383VBM4"/>
<evidence type="ECO:0000313" key="2">
    <source>
        <dbReference type="Proteomes" id="UP000256970"/>
    </source>
</evidence>
<sequence length="566" mass="60398">MSYELFNLNAPAVNEDASGHADIFKEERLADADLCICISSKTDSIAAIAGETTAKKQRLSQCAANKFPVHLVLLRKCPFFDSQAQRWQDSSSHGSGSRVQLTLTLDDASHEAAAVAVVGWLYGIPLNSPQLQLHQADLVEAVRYADLLQVPRAAADAVRLLQAAACNEFGPKPGLMPATMQELADLQAWPSCLLPVIPAICFAAEFDTAPVPAGASSGSSSSRSSSSSCSVASVRAVLLSALGDLEAVWRDQHARDTLLHLPLGAMQLLLSSDRLRVASEDTVLFTATMYIAQVEEVPILSARPFHARSSITEHCAQALAPLIRCQHLSQFQLAAWATAAADCHPTAVLYSYRQLLPTLASLLRLPGEPPQLLQEAAAARRLGAVPASWLLGPRQLQPAAAAADGVEVRWQLPVSSIQEWSKEVFFTGWSSSLHCSSCSTPPLAGLAWRVGLLCKLDEEGDGGVTVELAASPVVATPRLSALYKCRFEMIVTWGSSGSGEAAAADRPRELRIDVTTPPLRFGQDGIWPDSFGVGVMRDGWDAAAWAAAGLPAAGELAVVLRVLKVY</sequence>
<keyword evidence="2" id="KW-1185">Reference proteome</keyword>
<proteinExistence type="predicted"/>
<dbReference type="EMBL" id="FNXT01000209">
    <property type="protein sequence ID" value="SZX62162.1"/>
    <property type="molecule type" value="Genomic_DNA"/>
</dbReference>
<gene>
    <name evidence="1" type="ORF">BQ4739_LOCUS2770</name>
</gene>